<feature type="region of interest" description="Disordered" evidence="3">
    <location>
        <begin position="40"/>
        <end position="63"/>
    </location>
</feature>
<dbReference type="Pfam" id="PF17820">
    <property type="entry name" value="PDZ_6"/>
    <property type="match status" value="1"/>
</dbReference>
<dbReference type="InterPro" id="IPR001478">
    <property type="entry name" value="PDZ"/>
</dbReference>
<dbReference type="InterPro" id="IPR039032">
    <property type="entry name" value="Rim-like"/>
</dbReference>
<organism evidence="6 7">
    <name type="scientific">Galendromus occidentalis</name>
    <name type="common">western predatory mite</name>
    <dbReference type="NCBI Taxonomy" id="34638"/>
    <lineage>
        <taxon>Eukaryota</taxon>
        <taxon>Metazoa</taxon>
        <taxon>Ecdysozoa</taxon>
        <taxon>Arthropoda</taxon>
        <taxon>Chelicerata</taxon>
        <taxon>Arachnida</taxon>
        <taxon>Acari</taxon>
        <taxon>Parasitiformes</taxon>
        <taxon>Mesostigmata</taxon>
        <taxon>Gamasina</taxon>
        <taxon>Phytoseioidea</taxon>
        <taxon>Phytoseiidae</taxon>
        <taxon>Typhlodrominae</taxon>
        <taxon>Galendromus</taxon>
    </lineage>
</organism>
<evidence type="ECO:0000259" key="5">
    <source>
        <dbReference type="PROSITE" id="PS50106"/>
    </source>
</evidence>
<dbReference type="GO" id="GO:0042391">
    <property type="term" value="P:regulation of membrane potential"/>
    <property type="evidence" value="ECO:0007669"/>
    <property type="project" value="TreeGrafter"/>
</dbReference>
<accession>A0AAJ7L4P6</accession>
<dbReference type="GO" id="GO:0031267">
    <property type="term" value="F:small GTPase binding"/>
    <property type="evidence" value="ECO:0007669"/>
    <property type="project" value="InterPro"/>
</dbReference>
<feature type="region of interest" description="Disordered" evidence="3">
    <location>
        <begin position="373"/>
        <end position="418"/>
    </location>
</feature>
<comment type="subcellular location">
    <subcellularLocation>
        <location evidence="2">Synapse</location>
    </subcellularLocation>
</comment>
<evidence type="ECO:0000256" key="3">
    <source>
        <dbReference type="SAM" id="MobiDB-lite"/>
    </source>
</evidence>
<feature type="region of interest" description="Disordered" evidence="3">
    <location>
        <begin position="94"/>
        <end position="131"/>
    </location>
</feature>
<dbReference type="SUPFAM" id="SSF50156">
    <property type="entry name" value="PDZ domain-like"/>
    <property type="match status" value="1"/>
</dbReference>
<evidence type="ECO:0000256" key="2">
    <source>
        <dbReference type="ARBA" id="ARBA00034103"/>
    </source>
</evidence>
<dbReference type="GO" id="GO:0042734">
    <property type="term" value="C:presynaptic membrane"/>
    <property type="evidence" value="ECO:0007669"/>
    <property type="project" value="TreeGrafter"/>
</dbReference>
<dbReference type="InterPro" id="IPR011011">
    <property type="entry name" value="Znf_FYVE_PHD"/>
</dbReference>
<dbReference type="CTD" id="38337"/>
<gene>
    <name evidence="7" type="primary">LOC100900518</name>
</gene>
<feature type="compositionally biased region" description="Low complexity" evidence="3">
    <location>
        <begin position="100"/>
        <end position="113"/>
    </location>
</feature>
<keyword evidence="6" id="KW-1185">Reference proteome</keyword>
<dbReference type="GO" id="GO:0050806">
    <property type="term" value="P:positive regulation of synaptic transmission"/>
    <property type="evidence" value="ECO:0007669"/>
    <property type="project" value="TreeGrafter"/>
</dbReference>
<feature type="compositionally biased region" description="Basic and acidic residues" evidence="3">
    <location>
        <begin position="251"/>
        <end position="266"/>
    </location>
</feature>
<dbReference type="GO" id="GO:0048791">
    <property type="term" value="P:calcium ion-regulated exocytosis of neurotransmitter"/>
    <property type="evidence" value="ECO:0007669"/>
    <property type="project" value="TreeGrafter"/>
</dbReference>
<evidence type="ECO:0000259" key="4">
    <source>
        <dbReference type="PROSITE" id="PS50004"/>
    </source>
</evidence>
<dbReference type="Gene3D" id="2.30.42.10">
    <property type="match status" value="1"/>
</dbReference>
<sequence>MIATNVVSLVKKIVKTGDGEVASGGDSRGGALSKLKQSVASGIQGLSSPSKTPPTTPTKLFNRDLTGHLTEEERRILEKVFEKEQAFELMQRASGGGQSSGLFQQQQHQQLQGTASAESSGGVNPLLPAPKGKASGGECRICRKVLANDEPRKICDECKSPICEDCASYTSDSSTIWRCSLCRRRCTSVGLGMEASTGAGIHRVPSVRRMEHGSQRSLLTDLVSHTTGGGTRASFMLPDSYREALIMELEQQRQREESKQDDDTPGKCENPNSLSTSALGKPLKRGSYAEALRPSAATVVVSSIEIVQEIVTRAAGDHHRNRRELTAITALIGVHDTPSRSSLCQATQITTCLLITSSTLRANRPTNHFRMGVETKRNEEEEGEASDPEWQGHPDEYNQRYDQGKPTERRASAPEGENIRIVIDDVDSGLQAGEVQEPRQRRLILQRDKSDTSCRTRGFGMRLMGGKRGPDGRLYAVVSWVLLGSSADIAGLQKGAIVLEWNGQSLVDKPFEEVSDILDRSGDVVEILVETGRRLSPVSPNASNPMLKADSEDNDMDGQLDQPRAPPIRRNSGRMLPRLPGDLASGSGALGSMDEGEMCIQLFYDEERSDLVVRVLSVRGLAPRKQPGRQDAVTALHRAYVKLRLSPDGGFTPMKTPVSEPAVNPEWNKSFVFPSLQPEELNEASLKLSVWEHQPTLGNQPSALFLGDVVIPLRKVLTDPDTVSGSHWYRLRCERDTLQPPI</sequence>
<dbReference type="PROSITE" id="PS50004">
    <property type="entry name" value="C2"/>
    <property type="match status" value="1"/>
</dbReference>
<proteinExistence type="predicted"/>
<keyword evidence="1" id="KW-0770">Synapse</keyword>
<dbReference type="InterPro" id="IPR000008">
    <property type="entry name" value="C2_dom"/>
</dbReference>
<dbReference type="Gene3D" id="2.60.40.150">
    <property type="entry name" value="C2 domain"/>
    <property type="match status" value="1"/>
</dbReference>
<dbReference type="GeneID" id="100900518"/>
<dbReference type="AlphaFoldDB" id="A0AAJ7L4P6"/>
<evidence type="ECO:0000256" key="1">
    <source>
        <dbReference type="ARBA" id="ARBA00023018"/>
    </source>
</evidence>
<dbReference type="GO" id="GO:0044325">
    <property type="term" value="F:transmembrane transporter binding"/>
    <property type="evidence" value="ECO:0007669"/>
    <property type="project" value="TreeGrafter"/>
</dbReference>
<dbReference type="InterPro" id="IPR036034">
    <property type="entry name" value="PDZ_sf"/>
</dbReference>
<dbReference type="InterPro" id="IPR035892">
    <property type="entry name" value="C2_domain_sf"/>
</dbReference>
<dbReference type="PROSITE" id="PS50106">
    <property type="entry name" value="PDZ"/>
    <property type="match status" value="1"/>
</dbReference>
<dbReference type="InterPro" id="IPR041489">
    <property type="entry name" value="PDZ_6"/>
</dbReference>
<feature type="region of interest" description="Disordered" evidence="3">
    <location>
        <begin position="535"/>
        <end position="579"/>
    </location>
</feature>
<feature type="domain" description="C2" evidence="4">
    <location>
        <begin position="594"/>
        <end position="729"/>
    </location>
</feature>
<dbReference type="Proteomes" id="UP000694867">
    <property type="component" value="Unplaced"/>
</dbReference>
<dbReference type="SUPFAM" id="SSF49562">
    <property type="entry name" value="C2 domain (Calcium/lipid-binding domain, CaLB)"/>
    <property type="match status" value="1"/>
</dbReference>
<dbReference type="GO" id="GO:0048167">
    <property type="term" value="P:regulation of synaptic plasticity"/>
    <property type="evidence" value="ECO:0007669"/>
    <property type="project" value="TreeGrafter"/>
</dbReference>
<dbReference type="PANTHER" id="PTHR12157:SF24">
    <property type="entry name" value="FIFE, ISOFORM D"/>
    <property type="match status" value="1"/>
</dbReference>
<reference evidence="7" key="1">
    <citation type="submission" date="2025-08" db="UniProtKB">
        <authorList>
            <consortium name="RefSeq"/>
        </authorList>
    </citation>
    <scope>IDENTIFICATION</scope>
</reference>
<protein>
    <submittedName>
        <fullName evidence="7">Regulating synaptic membrane exocytosis protein 1</fullName>
    </submittedName>
</protein>
<evidence type="ECO:0000313" key="7">
    <source>
        <dbReference type="RefSeq" id="XP_018495716.1"/>
    </source>
</evidence>
<dbReference type="RefSeq" id="XP_018495716.1">
    <property type="nucleotide sequence ID" value="XM_018640200.1"/>
</dbReference>
<dbReference type="GO" id="GO:0048788">
    <property type="term" value="C:cytoskeleton of presynaptic active zone"/>
    <property type="evidence" value="ECO:0007669"/>
    <property type="project" value="TreeGrafter"/>
</dbReference>
<dbReference type="Gene3D" id="3.30.40.10">
    <property type="entry name" value="Zinc/RING finger domain, C3HC4 (zinc finger)"/>
    <property type="match status" value="1"/>
</dbReference>
<dbReference type="KEGG" id="goe:100900518"/>
<dbReference type="SMART" id="SM00228">
    <property type="entry name" value="PDZ"/>
    <property type="match status" value="1"/>
</dbReference>
<dbReference type="PANTHER" id="PTHR12157">
    <property type="entry name" value="REGULATING SYNAPTIC MEMBRANE EXOCYTOSIS PROTEIN"/>
    <property type="match status" value="1"/>
</dbReference>
<dbReference type="Pfam" id="PF00168">
    <property type="entry name" value="C2"/>
    <property type="match status" value="1"/>
</dbReference>
<name>A0AAJ7L4P6_9ACAR</name>
<dbReference type="SMART" id="SM00239">
    <property type="entry name" value="C2"/>
    <property type="match status" value="1"/>
</dbReference>
<evidence type="ECO:0000313" key="6">
    <source>
        <dbReference type="Proteomes" id="UP000694867"/>
    </source>
</evidence>
<dbReference type="InterPro" id="IPR013083">
    <property type="entry name" value="Znf_RING/FYVE/PHD"/>
</dbReference>
<feature type="compositionally biased region" description="Basic and acidic residues" evidence="3">
    <location>
        <begin position="390"/>
        <end position="412"/>
    </location>
</feature>
<feature type="domain" description="PDZ" evidence="5">
    <location>
        <begin position="442"/>
        <end position="533"/>
    </location>
</feature>
<dbReference type="SUPFAM" id="SSF57903">
    <property type="entry name" value="FYVE/PHD zinc finger"/>
    <property type="match status" value="1"/>
</dbReference>
<feature type="region of interest" description="Disordered" evidence="3">
    <location>
        <begin position="251"/>
        <end position="281"/>
    </location>
</feature>
<dbReference type="CDD" id="cd06714">
    <property type="entry name" value="PDZ_RIM-like"/>
    <property type="match status" value="1"/>
</dbReference>